<dbReference type="WBParaSite" id="PSU_v2.g2332.t1">
    <property type="protein sequence ID" value="PSU_v2.g2332.t1"/>
    <property type="gene ID" value="PSU_v2.g2332"/>
</dbReference>
<reference evidence="2" key="1">
    <citation type="submission" date="2022-11" db="UniProtKB">
        <authorList>
            <consortium name="WormBaseParasite"/>
        </authorList>
    </citation>
    <scope>IDENTIFICATION</scope>
</reference>
<evidence type="ECO:0000313" key="1">
    <source>
        <dbReference type="Proteomes" id="UP000887577"/>
    </source>
</evidence>
<name>A0A914YQ78_9BILA</name>
<dbReference type="AlphaFoldDB" id="A0A914YQ78"/>
<organism evidence="1 2">
    <name type="scientific">Panagrolaimus superbus</name>
    <dbReference type="NCBI Taxonomy" id="310955"/>
    <lineage>
        <taxon>Eukaryota</taxon>
        <taxon>Metazoa</taxon>
        <taxon>Ecdysozoa</taxon>
        <taxon>Nematoda</taxon>
        <taxon>Chromadorea</taxon>
        <taxon>Rhabditida</taxon>
        <taxon>Tylenchina</taxon>
        <taxon>Panagrolaimomorpha</taxon>
        <taxon>Panagrolaimoidea</taxon>
        <taxon>Panagrolaimidae</taxon>
        <taxon>Panagrolaimus</taxon>
    </lineage>
</organism>
<keyword evidence="1" id="KW-1185">Reference proteome</keyword>
<accession>A0A914YQ78</accession>
<evidence type="ECO:0000313" key="2">
    <source>
        <dbReference type="WBParaSite" id="PSU_v2.g2332.t1"/>
    </source>
</evidence>
<sequence length="88" mass="10633">MVYKWAEHRVTQEKAVDEDENFNLFEAIKTELSTIFPRIKFYKMTFEFLIEFVVGKGFVISPAELSKKFLSWKEFYDNEQNSFKTVRF</sequence>
<dbReference type="Proteomes" id="UP000887577">
    <property type="component" value="Unplaced"/>
</dbReference>
<proteinExistence type="predicted"/>
<protein>
    <submittedName>
        <fullName evidence="2">Uncharacterized protein</fullName>
    </submittedName>
</protein>